<accession>A0A4Y4DVW8</accession>
<sequence>MRHRTRTTAPTAAAHLAAFTRRYLAERATGTPRALAHSRATLHALRAAPWATANPEVAETARVETARDAEAGR</sequence>
<protein>
    <submittedName>
        <fullName evidence="1">Uncharacterized protein</fullName>
    </submittedName>
</protein>
<name>A0A4Y4DVW8_CELCE</name>
<dbReference type="AlphaFoldDB" id="A0A4Y4DVW8"/>
<dbReference type="EMBL" id="BJNZ01000005">
    <property type="protein sequence ID" value="GED09166.1"/>
    <property type="molecule type" value="Genomic_DNA"/>
</dbReference>
<organism evidence="1 2">
    <name type="scientific">Cellulosimicrobium cellulans</name>
    <name type="common">Arthrobacter luteus</name>
    <dbReference type="NCBI Taxonomy" id="1710"/>
    <lineage>
        <taxon>Bacteria</taxon>
        <taxon>Bacillati</taxon>
        <taxon>Actinomycetota</taxon>
        <taxon>Actinomycetes</taxon>
        <taxon>Micrococcales</taxon>
        <taxon>Promicromonosporaceae</taxon>
        <taxon>Cellulosimicrobium</taxon>
    </lineage>
</organism>
<evidence type="ECO:0000313" key="1">
    <source>
        <dbReference type="EMBL" id="GED09166.1"/>
    </source>
</evidence>
<evidence type="ECO:0000313" key="2">
    <source>
        <dbReference type="Proteomes" id="UP000316659"/>
    </source>
</evidence>
<proteinExistence type="predicted"/>
<reference evidence="1 2" key="1">
    <citation type="submission" date="2019-06" db="EMBL/GenBank/DDBJ databases">
        <title>Whole genome shotgun sequence of Cellulosimicrobium cellulans NBRC 15516.</title>
        <authorList>
            <person name="Hosoyama A."/>
            <person name="Uohara A."/>
            <person name="Ohji S."/>
            <person name="Ichikawa N."/>
        </authorList>
    </citation>
    <scope>NUCLEOTIDE SEQUENCE [LARGE SCALE GENOMIC DNA]</scope>
    <source>
        <strain evidence="1 2">NBRC 15516</strain>
    </source>
</reference>
<gene>
    <name evidence="1" type="ORF">CCE02nite_11650</name>
</gene>
<comment type="caution">
    <text evidence="1">The sequence shown here is derived from an EMBL/GenBank/DDBJ whole genome shotgun (WGS) entry which is preliminary data.</text>
</comment>
<dbReference type="RefSeq" id="WP_141388708.1">
    <property type="nucleotide sequence ID" value="NZ_BJNZ01000005.1"/>
</dbReference>
<dbReference type="Proteomes" id="UP000316659">
    <property type="component" value="Unassembled WGS sequence"/>
</dbReference>